<evidence type="ECO:0000259" key="6">
    <source>
        <dbReference type="PROSITE" id="PS50850"/>
    </source>
</evidence>
<dbReference type="InterPro" id="IPR036259">
    <property type="entry name" value="MFS_trans_sf"/>
</dbReference>
<dbReference type="Pfam" id="PF07690">
    <property type="entry name" value="MFS_1"/>
    <property type="match status" value="2"/>
</dbReference>
<gene>
    <name evidence="7" type="ORF">EPA93_08540</name>
</gene>
<feature type="transmembrane region" description="Helical" evidence="5">
    <location>
        <begin position="306"/>
        <end position="324"/>
    </location>
</feature>
<keyword evidence="2 5" id="KW-0812">Transmembrane</keyword>
<accession>A0A4P6JLZ0</accession>
<dbReference type="AlphaFoldDB" id="A0A4P6JLZ0"/>
<sequence length="457" mass="49835">MPGCLNVRLSRNSTHKKLEVLRVTVSFTGNIWSTGSLSGVVACLLAQAPFRLPFLERIRFVATSTKILRHRTLLLSSFFHFTNDACFAILSPLLPLIVLELHLSYLQAGILKTLMLSSSGLLQVPISLLGERFGEFLLLAIGNIWVGLGMIGMALAPEYNLLLLAALLAGIGGNAQHPLAASLVSRSYTAQYRPRAIALLNMAGTVGKLFATLGVALLAMYAGWRAPLLCIGLLTLPTIFVIWHERKTNVTIRKVAIERQSELTGRFRWKIALLIAAGCLDETAQKVAMTFLPFLFANYGLSVETIALLISLMLFGGITGKFVCSWLSERWGIFALIWSTEVVTALTLLAFLGVFIANLPVFTLAPLSLLFGFPLDGTSSLLQASLAAVLSERQRTRWYGIYYTATLMGSSLAVIVYGALADRAGLSIMFAIAALLTAFIPMLIWPLRQSLGHSFRP</sequence>
<dbReference type="PANTHER" id="PTHR43129">
    <property type="entry name" value="FOSMIDOMYCIN RESISTANCE PROTEIN"/>
    <property type="match status" value="1"/>
</dbReference>
<evidence type="ECO:0000256" key="2">
    <source>
        <dbReference type="ARBA" id="ARBA00022692"/>
    </source>
</evidence>
<dbReference type="PANTHER" id="PTHR43129:SF1">
    <property type="entry name" value="FOSMIDOMYCIN RESISTANCE PROTEIN"/>
    <property type="match status" value="1"/>
</dbReference>
<dbReference type="Gene3D" id="1.20.1250.20">
    <property type="entry name" value="MFS general substrate transporter like domains"/>
    <property type="match status" value="1"/>
</dbReference>
<feature type="transmembrane region" description="Helical" evidence="5">
    <location>
        <begin position="161"/>
        <end position="184"/>
    </location>
</feature>
<dbReference type="GO" id="GO:0005886">
    <property type="term" value="C:plasma membrane"/>
    <property type="evidence" value="ECO:0007669"/>
    <property type="project" value="UniProtKB-SubCell"/>
</dbReference>
<feature type="domain" description="Major facilitator superfamily (MFS) profile" evidence="6">
    <location>
        <begin position="72"/>
        <end position="449"/>
    </location>
</feature>
<feature type="transmembrane region" description="Helical" evidence="5">
    <location>
        <begin position="226"/>
        <end position="244"/>
    </location>
</feature>
<proteinExistence type="predicted"/>
<dbReference type="OrthoDB" id="8894129at2"/>
<evidence type="ECO:0000313" key="7">
    <source>
        <dbReference type="EMBL" id="QBD76050.1"/>
    </source>
</evidence>
<feature type="transmembrane region" description="Helical" evidence="5">
    <location>
        <begin position="31"/>
        <end position="52"/>
    </location>
</feature>
<feature type="transmembrane region" description="Helical" evidence="5">
    <location>
        <begin position="105"/>
        <end position="124"/>
    </location>
</feature>
<reference evidence="7 8" key="1">
    <citation type="submission" date="2019-01" db="EMBL/GenBank/DDBJ databases">
        <title>Ktedonosporobacter rubrisoli SCAWS-G2.</title>
        <authorList>
            <person name="Huang Y."/>
            <person name="Yan B."/>
        </authorList>
    </citation>
    <scope>NUCLEOTIDE SEQUENCE [LARGE SCALE GENOMIC DNA]</scope>
    <source>
        <strain evidence="7 8">SCAWS-G2</strain>
    </source>
</reference>
<feature type="transmembrane region" description="Helical" evidence="5">
    <location>
        <begin position="331"/>
        <end position="357"/>
    </location>
</feature>
<dbReference type="EMBL" id="CP035758">
    <property type="protein sequence ID" value="QBD76050.1"/>
    <property type="molecule type" value="Genomic_DNA"/>
</dbReference>
<evidence type="ECO:0000256" key="1">
    <source>
        <dbReference type="ARBA" id="ARBA00004651"/>
    </source>
</evidence>
<evidence type="ECO:0000256" key="3">
    <source>
        <dbReference type="ARBA" id="ARBA00022989"/>
    </source>
</evidence>
<feature type="transmembrane region" description="Helical" evidence="5">
    <location>
        <begin position="196"/>
        <end position="220"/>
    </location>
</feature>
<dbReference type="GO" id="GO:0022857">
    <property type="term" value="F:transmembrane transporter activity"/>
    <property type="evidence" value="ECO:0007669"/>
    <property type="project" value="InterPro"/>
</dbReference>
<name>A0A4P6JLZ0_KTERU</name>
<evidence type="ECO:0000256" key="4">
    <source>
        <dbReference type="ARBA" id="ARBA00023136"/>
    </source>
</evidence>
<keyword evidence="8" id="KW-1185">Reference proteome</keyword>
<feature type="transmembrane region" description="Helical" evidence="5">
    <location>
        <begin position="426"/>
        <end position="447"/>
    </location>
</feature>
<feature type="transmembrane region" description="Helical" evidence="5">
    <location>
        <begin position="136"/>
        <end position="155"/>
    </location>
</feature>
<dbReference type="PROSITE" id="PS50850">
    <property type="entry name" value="MFS"/>
    <property type="match status" value="1"/>
</dbReference>
<feature type="transmembrane region" description="Helical" evidence="5">
    <location>
        <begin position="401"/>
        <end position="420"/>
    </location>
</feature>
<dbReference type="InterPro" id="IPR011701">
    <property type="entry name" value="MFS"/>
</dbReference>
<dbReference type="KEGG" id="kbs:EPA93_08540"/>
<feature type="transmembrane region" description="Helical" evidence="5">
    <location>
        <begin position="73"/>
        <end position="99"/>
    </location>
</feature>
<organism evidence="7 8">
    <name type="scientific">Ktedonosporobacter rubrisoli</name>
    <dbReference type="NCBI Taxonomy" id="2509675"/>
    <lineage>
        <taxon>Bacteria</taxon>
        <taxon>Bacillati</taxon>
        <taxon>Chloroflexota</taxon>
        <taxon>Ktedonobacteria</taxon>
        <taxon>Ktedonobacterales</taxon>
        <taxon>Ktedonosporobacteraceae</taxon>
        <taxon>Ktedonosporobacter</taxon>
    </lineage>
</organism>
<dbReference type="Proteomes" id="UP000290365">
    <property type="component" value="Chromosome"/>
</dbReference>
<evidence type="ECO:0000313" key="8">
    <source>
        <dbReference type="Proteomes" id="UP000290365"/>
    </source>
</evidence>
<evidence type="ECO:0000256" key="5">
    <source>
        <dbReference type="SAM" id="Phobius"/>
    </source>
</evidence>
<keyword evidence="3 5" id="KW-1133">Transmembrane helix</keyword>
<comment type="subcellular location">
    <subcellularLocation>
        <location evidence="1">Cell membrane</location>
        <topology evidence="1">Multi-pass membrane protein</topology>
    </subcellularLocation>
</comment>
<dbReference type="SUPFAM" id="SSF103473">
    <property type="entry name" value="MFS general substrate transporter"/>
    <property type="match status" value="1"/>
</dbReference>
<protein>
    <submittedName>
        <fullName evidence="7">MFS transporter</fullName>
    </submittedName>
</protein>
<keyword evidence="4 5" id="KW-0472">Membrane</keyword>
<dbReference type="InterPro" id="IPR020846">
    <property type="entry name" value="MFS_dom"/>
</dbReference>